<dbReference type="RefSeq" id="WP_275594768.1">
    <property type="nucleotide sequence ID" value="NZ_CP102381.1"/>
</dbReference>
<dbReference type="Proteomes" id="UP001222275">
    <property type="component" value="Chromosome"/>
</dbReference>
<protein>
    <submittedName>
        <fullName evidence="2">Prepilin-type N-terminal cleavage/methylation domain-containing protein</fullName>
    </submittedName>
</protein>
<keyword evidence="1" id="KW-0812">Transmembrane</keyword>
<keyword evidence="1" id="KW-1133">Transmembrane helix</keyword>
<dbReference type="Gene3D" id="3.30.700.10">
    <property type="entry name" value="Glycoprotein, Type 4 Pilin"/>
    <property type="match status" value="1"/>
</dbReference>
<dbReference type="EMBL" id="CP102381">
    <property type="protein sequence ID" value="WEJ62510.1"/>
    <property type="molecule type" value="Genomic_DNA"/>
</dbReference>
<dbReference type="PROSITE" id="PS00409">
    <property type="entry name" value="PROKAR_NTER_METHYL"/>
    <property type="match status" value="1"/>
</dbReference>
<evidence type="ECO:0000256" key="1">
    <source>
        <dbReference type="SAM" id="Phobius"/>
    </source>
</evidence>
<dbReference type="NCBIfam" id="TIGR02532">
    <property type="entry name" value="IV_pilin_GFxxxE"/>
    <property type="match status" value="1"/>
</dbReference>
<dbReference type="SUPFAM" id="SSF54523">
    <property type="entry name" value="Pili subunits"/>
    <property type="match status" value="1"/>
</dbReference>
<proteinExistence type="predicted"/>
<dbReference type="Pfam" id="PF07963">
    <property type="entry name" value="N_methyl"/>
    <property type="match status" value="1"/>
</dbReference>
<keyword evidence="1" id="KW-0472">Membrane</keyword>
<feature type="transmembrane region" description="Helical" evidence="1">
    <location>
        <begin position="12"/>
        <end position="34"/>
    </location>
</feature>
<name>A0ABY8C957_9GAMM</name>
<dbReference type="InterPro" id="IPR012902">
    <property type="entry name" value="N_methyl_site"/>
</dbReference>
<sequence length="283" mass="30236">MSMQKLAKSKGFTLVEMAIVLAIIGVILGAVSIGKDLQRDAENQKIYQKFLAAWKTSYDQYYNRMGVVVGDSQVAPTYMVNGLEANIAGGTGGGATGNITGAEAGIAENFDNTGLKICHGQGYAANTVSTGDVGLATQDLHALFDRAGLKMPPGRAEGQEDRYLYLDSNGNPTELQVCFQWNPNGTNSGAGNVLVLRGITPDLARTLDQMIDGKPDAIEGRFRQQDVALNTGGGNTSQQPGIEWRANSTYKVGEESTATAQGEGDNQDENRVVLLTAHWQMDQ</sequence>
<reference evidence="2 3" key="1">
    <citation type="submission" date="2022-06" db="EMBL/GenBank/DDBJ databases">
        <title>Thiomicrohabdus sp. nov, an obligately chemolithoautotrophic, sulfur-oxidizing bacterium isolated from beach of Guanyin Mountain. Amoy.</title>
        <authorList>
            <person name="Zhu H."/>
        </authorList>
    </citation>
    <scope>NUCLEOTIDE SEQUENCE [LARGE SCALE GENOMIC DNA]</scope>
    <source>
        <strain evidence="2 3">XGS-01</strain>
    </source>
</reference>
<organism evidence="2 3">
    <name type="scientific">Thiomicrorhabdus lithotrophica</name>
    <dbReference type="NCBI Taxonomy" id="2949997"/>
    <lineage>
        <taxon>Bacteria</taxon>
        <taxon>Pseudomonadati</taxon>
        <taxon>Pseudomonadota</taxon>
        <taxon>Gammaproteobacteria</taxon>
        <taxon>Thiotrichales</taxon>
        <taxon>Piscirickettsiaceae</taxon>
        <taxon>Thiomicrorhabdus</taxon>
    </lineage>
</organism>
<gene>
    <name evidence="2" type="ORF">NR989_10905</name>
</gene>
<evidence type="ECO:0000313" key="2">
    <source>
        <dbReference type="EMBL" id="WEJ62510.1"/>
    </source>
</evidence>
<dbReference type="InterPro" id="IPR045584">
    <property type="entry name" value="Pilin-like"/>
</dbReference>
<keyword evidence="3" id="KW-1185">Reference proteome</keyword>
<evidence type="ECO:0000313" key="3">
    <source>
        <dbReference type="Proteomes" id="UP001222275"/>
    </source>
</evidence>
<accession>A0ABY8C957</accession>